<keyword evidence="9" id="KW-1185">Reference proteome</keyword>
<feature type="region of interest" description="Disordered" evidence="5">
    <location>
        <begin position="446"/>
        <end position="488"/>
    </location>
</feature>
<sequence>MLWYVKDWSGRVANQQELFVDKDNNTVLLAEKAVVNLRTPKLYEVKALGIPHAIGDVIVGNVEGARSPEDDLVEDPDMSVMEDRNQNWLISSRPTSATLPISRKRNIGEQRRAELTEQIGKDKANQELSTHPPTQMILITNICQSNIKELVMALSQFKPKQATSPVYDDYKFVTRTELESLGLGHLIGTNLLRSVMHGFFLDIRLYHKAQSLADPFAFEKYRKSKIKQKMEENRTNRVKLQKLPSVNRELAMKLMDEEEARKANSNKRENKAVSSLLKDDRFSAMFTNPDFEIDPESEEFRLINPVMSKLDKARQKRAEKHAIAKQFTQVHSEEIQEPEGKPSDEEGSGSSSDDEHTWKDEIRREHKKLKREKKMREVAEAREERRQARLFQITDGEEFGVKSDMRKKKDSNKSLANRLQDVENSGVNQAVGSIGNREMTFSLKKEKKLSKSVQQRNFHQSERRKVKRAGGSLLSKPKSKHWMGNKIK</sequence>
<feature type="compositionally biased region" description="Basic residues" evidence="5">
    <location>
        <begin position="477"/>
        <end position="488"/>
    </location>
</feature>
<dbReference type="PANTHER" id="PTHR14927:SF0">
    <property type="entry name" value="NUCLEOLAR PROTEIN 10"/>
    <property type="match status" value="1"/>
</dbReference>
<organism evidence="8 9">
    <name type="scientific">Plakobranchus ocellatus</name>
    <dbReference type="NCBI Taxonomy" id="259542"/>
    <lineage>
        <taxon>Eukaryota</taxon>
        <taxon>Metazoa</taxon>
        <taxon>Spiralia</taxon>
        <taxon>Lophotrochozoa</taxon>
        <taxon>Mollusca</taxon>
        <taxon>Gastropoda</taxon>
        <taxon>Heterobranchia</taxon>
        <taxon>Euthyneura</taxon>
        <taxon>Panpulmonata</taxon>
        <taxon>Sacoglossa</taxon>
        <taxon>Placobranchoidea</taxon>
        <taxon>Plakobranchidae</taxon>
        <taxon>Plakobranchus</taxon>
    </lineage>
</organism>
<dbReference type="GO" id="GO:0000462">
    <property type="term" value="P:maturation of SSU-rRNA from tricistronic rRNA transcript (SSU-rRNA, 5.8S rRNA, LSU-rRNA)"/>
    <property type="evidence" value="ECO:0007669"/>
    <property type="project" value="TreeGrafter"/>
</dbReference>
<proteinExistence type="predicted"/>
<dbReference type="GO" id="GO:0032040">
    <property type="term" value="C:small-subunit processome"/>
    <property type="evidence" value="ECO:0007669"/>
    <property type="project" value="TreeGrafter"/>
</dbReference>
<evidence type="ECO:0000256" key="2">
    <source>
        <dbReference type="ARBA" id="ARBA00022574"/>
    </source>
</evidence>
<comment type="caution">
    <text evidence="8">The sequence shown here is derived from an EMBL/GenBank/DDBJ whole genome shotgun (WGS) entry which is preliminary data.</text>
</comment>
<reference evidence="8 9" key="1">
    <citation type="journal article" date="2021" name="Elife">
        <title>Chloroplast acquisition without the gene transfer in kleptoplastic sea slugs, Plakobranchus ocellatus.</title>
        <authorList>
            <person name="Maeda T."/>
            <person name="Takahashi S."/>
            <person name="Yoshida T."/>
            <person name="Shimamura S."/>
            <person name="Takaki Y."/>
            <person name="Nagai Y."/>
            <person name="Toyoda A."/>
            <person name="Suzuki Y."/>
            <person name="Arimoto A."/>
            <person name="Ishii H."/>
            <person name="Satoh N."/>
            <person name="Nishiyama T."/>
            <person name="Hasebe M."/>
            <person name="Maruyama T."/>
            <person name="Minagawa J."/>
            <person name="Obokata J."/>
            <person name="Shigenobu S."/>
        </authorList>
    </citation>
    <scope>NUCLEOTIDE SEQUENCE [LARGE SCALE GENOMIC DNA]</scope>
</reference>
<feature type="compositionally biased region" description="Basic and acidic residues" evidence="5">
    <location>
        <begin position="374"/>
        <end position="387"/>
    </location>
</feature>
<dbReference type="GO" id="GO:0030686">
    <property type="term" value="C:90S preribosome"/>
    <property type="evidence" value="ECO:0007669"/>
    <property type="project" value="TreeGrafter"/>
</dbReference>
<evidence type="ECO:0000259" key="6">
    <source>
        <dbReference type="Pfam" id="PF08159"/>
    </source>
</evidence>
<evidence type="ECO:0000256" key="4">
    <source>
        <dbReference type="ARBA" id="ARBA00023242"/>
    </source>
</evidence>
<dbReference type="Pfam" id="PF08159">
    <property type="entry name" value="NUC153"/>
    <property type="match status" value="1"/>
</dbReference>
<keyword evidence="3" id="KW-0677">Repeat</keyword>
<evidence type="ECO:0000313" key="9">
    <source>
        <dbReference type="Proteomes" id="UP000735302"/>
    </source>
</evidence>
<feature type="compositionally biased region" description="Basic and acidic residues" evidence="5">
    <location>
        <begin position="331"/>
        <end position="344"/>
    </location>
</feature>
<dbReference type="InterPro" id="IPR040382">
    <property type="entry name" value="NOL10/Enp2"/>
</dbReference>
<feature type="compositionally biased region" description="Basic and acidic residues" evidence="5">
    <location>
        <begin position="353"/>
        <end position="364"/>
    </location>
</feature>
<keyword evidence="2" id="KW-0853">WD repeat</keyword>
<accession>A0AAV3Z1R5</accession>
<feature type="domain" description="NUC153" evidence="6">
    <location>
        <begin position="279"/>
        <end position="306"/>
    </location>
</feature>
<dbReference type="Pfam" id="PF23097">
    <property type="entry name" value="NOL10_2nd"/>
    <property type="match status" value="1"/>
</dbReference>
<gene>
    <name evidence="8" type="ORF">PoB_001976600</name>
</gene>
<keyword evidence="4" id="KW-0539">Nucleus</keyword>
<dbReference type="AlphaFoldDB" id="A0AAV3Z1R5"/>
<dbReference type="Proteomes" id="UP000735302">
    <property type="component" value="Unassembled WGS sequence"/>
</dbReference>
<evidence type="ECO:0000256" key="5">
    <source>
        <dbReference type="SAM" id="MobiDB-lite"/>
    </source>
</evidence>
<evidence type="ECO:0000256" key="1">
    <source>
        <dbReference type="ARBA" id="ARBA00004604"/>
    </source>
</evidence>
<dbReference type="PANTHER" id="PTHR14927">
    <property type="entry name" value="NUCLEOLAR PROTEIN 10"/>
    <property type="match status" value="1"/>
</dbReference>
<dbReference type="InterPro" id="IPR012580">
    <property type="entry name" value="NUC153"/>
</dbReference>
<name>A0AAV3Z1R5_9GAST</name>
<evidence type="ECO:0000256" key="3">
    <source>
        <dbReference type="ARBA" id="ARBA00022737"/>
    </source>
</evidence>
<evidence type="ECO:0000259" key="7">
    <source>
        <dbReference type="Pfam" id="PF23097"/>
    </source>
</evidence>
<comment type="subcellular location">
    <subcellularLocation>
        <location evidence="1">Nucleus</location>
        <location evidence="1">Nucleolus</location>
    </subcellularLocation>
</comment>
<protein>
    <submittedName>
        <fullName evidence="8">Nucleolar protein 10</fullName>
    </submittedName>
</protein>
<dbReference type="EMBL" id="BLXT01002328">
    <property type="protein sequence ID" value="GFN93260.1"/>
    <property type="molecule type" value="Genomic_DNA"/>
</dbReference>
<evidence type="ECO:0000313" key="8">
    <source>
        <dbReference type="EMBL" id="GFN93260.1"/>
    </source>
</evidence>
<dbReference type="InterPro" id="IPR056550">
    <property type="entry name" value="NOL10_2nd"/>
</dbReference>
<feature type="domain" description="Nucleolar protein 10-like second" evidence="7">
    <location>
        <begin position="166"/>
        <end position="214"/>
    </location>
</feature>
<feature type="region of interest" description="Disordered" evidence="5">
    <location>
        <begin position="327"/>
        <end position="388"/>
    </location>
</feature>